<dbReference type="AlphaFoldDB" id="A0AAV0Q7I6"/>
<organism evidence="1 2">
    <name type="scientific">Linum tenue</name>
    <dbReference type="NCBI Taxonomy" id="586396"/>
    <lineage>
        <taxon>Eukaryota</taxon>
        <taxon>Viridiplantae</taxon>
        <taxon>Streptophyta</taxon>
        <taxon>Embryophyta</taxon>
        <taxon>Tracheophyta</taxon>
        <taxon>Spermatophyta</taxon>
        <taxon>Magnoliopsida</taxon>
        <taxon>eudicotyledons</taxon>
        <taxon>Gunneridae</taxon>
        <taxon>Pentapetalae</taxon>
        <taxon>rosids</taxon>
        <taxon>fabids</taxon>
        <taxon>Malpighiales</taxon>
        <taxon>Linaceae</taxon>
        <taxon>Linum</taxon>
    </lineage>
</organism>
<dbReference type="EMBL" id="CAMGYJ010000009">
    <property type="protein sequence ID" value="CAI0540217.1"/>
    <property type="molecule type" value="Genomic_DNA"/>
</dbReference>
<dbReference type="Proteomes" id="UP001154282">
    <property type="component" value="Unassembled WGS sequence"/>
</dbReference>
<evidence type="ECO:0000313" key="2">
    <source>
        <dbReference type="Proteomes" id="UP001154282"/>
    </source>
</evidence>
<name>A0AAV0Q7I6_9ROSI</name>
<keyword evidence="2" id="KW-1185">Reference proteome</keyword>
<protein>
    <submittedName>
        <fullName evidence="1">Uncharacterized protein</fullName>
    </submittedName>
</protein>
<sequence length="55" mass="6805">MYIHITWSLVGFVDKVWSIKLMICLEQWRKIHLMQRNSFKRWFLRVSPLMLPQCP</sequence>
<evidence type="ECO:0000313" key="1">
    <source>
        <dbReference type="EMBL" id="CAI0540217.1"/>
    </source>
</evidence>
<proteinExistence type="predicted"/>
<reference evidence="1" key="1">
    <citation type="submission" date="2022-08" db="EMBL/GenBank/DDBJ databases">
        <authorList>
            <person name="Gutierrez-Valencia J."/>
        </authorList>
    </citation>
    <scope>NUCLEOTIDE SEQUENCE</scope>
</reference>
<accession>A0AAV0Q7I6</accession>
<gene>
    <name evidence="1" type="ORF">LITE_LOCUS41589</name>
</gene>
<comment type="caution">
    <text evidence="1">The sequence shown here is derived from an EMBL/GenBank/DDBJ whole genome shotgun (WGS) entry which is preliminary data.</text>
</comment>